<accession>A0ABY7CBB3</accession>
<organism evidence="1 2">
    <name type="scientific">Puccinia triticina</name>
    <dbReference type="NCBI Taxonomy" id="208348"/>
    <lineage>
        <taxon>Eukaryota</taxon>
        <taxon>Fungi</taxon>
        <taxon>Dikarya</taxon>
        <taxon>Basidiomycota</taxon>
        <taxon>Pucciniomycotina</taxon>
        <taxon>Pucciniomycetes</taxon>
        <taxon>Pucciniales</taxon>
        <taxon>Pucciniaceae</taxon>
        <taxon>Puccinia</taxon>
    </lineage>
</organism>
<dbReference type="RefSeq" id="XP_053017524.1">
    <property type="nucleotide sequence ID" value="XM_053166287.1"/>
</dbReference>
<reference evidence="1" key="1">
    <citation type="submission" date="2022-10" db="EMBL/GenBank/DDBJ databases">
        <title>Puccinia triticina Genome sequencing and assembly.</title>
        <authorList>
            <person name="Li C."/>
        </authorList>
    </citation>
    <scope>NUCLEOTIDE SEQUENCE</scope>
    <source>
        <strain evidence="1">Pt15</strain>
    </source>
</reference>
<name>A0ABY7CBB3_9BASI</name>
<evidence type="ECO:0000313" key="1">
    <source>
        <dbReference type="EMBL" id="WAQ81969.1"/>
    </source>
</evidence>
<dbReference type="GeneID" id="77807182"/>
<dbReference type="EMBL" id="CP110422">
    <property type="protein sequence ID" value="WAQ81969.1"/>
    <property type="molecule type" value="Genomic_DNA"/>
</dbReference>
<proteinExistence type="predicted"/>
<keyword evidence="2" id="KW-1185">Reference proteome</keyword>
<evidence type="ECO:0000313" key="2">
    <source>
        <dbReference type="Proteomes" id="UP001164743"/>
    </source>
</evidence>
<gene>
    <name evidence="1" type="ORF">PtA15_2A282</name>
</gene>
<dbReference type="Proteomes" id="UP001164743">
    <property type="component" value="Chromosome 2A"/>
</dbReference>
<protein>
    <submittedName>
        <fullName evidence="1">Uncharacterized protein</fullName>
    </submittedName>
</protein>
<sequence length="53" mass="5746">MAATMHQNEERTEPFAGGFFIRGKPRVNIQSLPAQRALNIGGPGMMTPTFAAQ</sequence>